<dbReference type="InterPro" id="IPR004493">
    <property type="entry name" value="Leu-tRNA-synth_Ia_arc/euk"/>
</dbReference>
<organism evidence="2 3">
    <name type="scientific">Paramecium sonneborni</name>
    <dbReference type="NCBI Taxonomy" id="65129"/>
    <lineage>
        <taxon>Eukaryota</taxon>
        <taxon>Sar</taxon>
        <taxon>Alveolata</taxon>
        <taxon>Ciliophora</taxon>
        <taxon>Intramacronucleata</taxon>
        <taxon>Oligohymenophorea</taxon>
        <taxon>Peniculida</taxon>
        <taxon>Parameciidae</taxon>
        <taxon>Paramecium</taxon>
    </lineage>
</organism>
<dbReference type="PANTHER" id="PTHR45794:SF1">
    <property type="entry name" value="LEUCINE--TRNA LIGASE, CYTOPLASMIC"/>
    <property type="match status" value="1"/>
</dbReference>
<dbReference type="GO" id="GO:0005524">
    <property type="term" value="F:ATP binding"/>
    <property type="evidence" value="ECO:0007669"/>
    <property type="project" value="InterPro"/>
</dbReference>
<protein>
    <submittedName>
        <fullName evidence="2">Uncharacterized protein</fullName>
    </submittedName>
</protein>
<dbReference type="AlphaFoldDB" id="A0A8S1RUG7"/>
<dbReference type="GO" id="GO:0004823">
    <property type="term" value="F:leucine-tRNA ligase activity"/>
    <property type="evidence" value="ECO:0007669"/>
    <property type="project" value="InterPro"/>
</dbReference>
<dbReference type="GO" id="GO:0006429">
    <property type="term" value="P:leucyl-tRNA aminoacylation"/>
    <property type="evidence" value="ECO:0007669"/>
    <property type="project" value="InterPro"/>
</dbReference>
<gene>
    <name evidence="2" type="ORF">PSON_ATCC_30995.1.T2950012</name>
</gene>
<dbReference type="PANTHER" id="PTHR45794">
    <property type="entry name" value="LEUCYL-TRNA SYNTHETASE"/>
    <property type="match status" value="1"/>
</dbReference>
<dbReference type="EMBL" id="CAJJDN010000295">
    <property type="protein sequence ID" value="CAD8130499.1"/>
    <property type="molecule type" value="Genomic_DNA"/>
</dbReference>
<evidence type="ECO:0000313" key="3">
    <source>
        <dbReference type="Proteomes" id="UP000692954"/>
    </source>
</evidence>
<evidence type="ECO:0000313" key="2">
    <source>
        <dbReference type="EMBL" id="CAD8130499.1"/>
    </source>
</evidence>
<evidence type="ECO:0000256" key="1">
    <source>
        <dbReference type="ARBA" id="ARBA00005594"/>
    </source>
</evidence>
<comment type="similarity">
    <text evidence="1">Belongs to the class-I aminoacyl-tRNA synthetase family.</text>
</comment>
<keyword evidence="3" id="KW-1185">Reference proteome</keyword>
<dbReference type="OrthoDB" id="2016852at2759"/>
<comment type="caution">
    <text evidence="2">The sequence shown here is derived from an EMBL/GenBank/DDBJ whole genome shotgun (WGS) entry which is preliminary data.</text>
</comment>
<sequence length="97" mass="10978">MEIQLSHFIYSERSALNMAYQGLTNENDEIIYALPMPGIKINKATGVATSKPSDSPQDWVTLRDLQNKADFIKSSLNGLISKQFQQLMFLNMVIQLL</sequence>
<proteinExistence type="inferred from homology"/>
<dbReference type="Proteomes" id="UP000692954">
    <property type="component" value="Unassembled WGS sequence"/>
</dbReference>
<name>A0A8S1RUG7_9CILI</name>
<reference evidence="2" key="1">
    <citation type="submission" date="2021-01" db="EMBL/GenBank/DDBJ databases">
        <authorList>
            <consortium name="Genoscope - CEA"/>
            <person name="William W."/>
        </authorList>
    </citation>
    <scope>NUCLEOTIDE SEQUENCE</scope>
</reference>
<accession>A0A8S1RUG7</accession>